<feature type="compositionally biased region" description="Basic residues" evidence="1">
    <location>
        <begin position="228"/>
        <end position="243"/>
    </location>
</feature>
<reference evidence="2" key="1">
    <citation type="submission" date="2020-02" db="EMBL/GenBank/DDBJ databases">
        <authorList>
            <person name="Meier V. D."/>
        </authorList>
    </citation>
    <scope>NUCLEOTIDE SEQUENCE</scope>
    <source>
        <strain evidence="2">AVDCRST_MAG13</strain>
    </source>
</reference>
<feature type="compositionally biased region" description="Low complexity" evidence="1">
    <location>
        <begin position="11"/>
        <end position="25"/>
    </location>
</feature>
<sequence>EHRGRHRPGHQPRGGARGAPGPARPAQRRADRARPRLHHRRPVVRVVRHGRQPAQHRRAERLPRARGVRHDARDPHGRDRPVRRVRARPRGRPERDGLRGGAPRGARPAHPGVRGDRAAAGPARRQGRARALHRHARGPARGPRPRADAHGRGRRRPDHRARVRVRLARPRRDPRPPAARLDRARRLRDRGRGPLAHALRPVAVRHRRQRVGLAAHGAERHAPEGPRLRHQRRARRAGRRPARGARVLGRAQRRRGARARGDRRRGHRRDAAHGRRRIAVGHAGRRPAARRHPEPHQPGGRPQLVLPVGGLRGLPGDRRRRADLPQPQAAAL</sequence>
<feature type="region of interest" description="Disordered" evidence="1">
    <location>
        <begin position="1"/>
        <end position="200"/>
    </location>
</feature>
<evidence type="ECO:0000256" key="1">
    <source>
        <dbReference type="SAM" id="MobiDB-lite"/>
    </source>
</evidence>
<feature type="compositionally biased region" description="Basic and acidic residues" evidence="1">
    <location>
        <begin position="217"/>
        <end position="227"/>
    </location>
</feature>
<feature type="non-terminal residue" evidence="2">
    <location>
        <position position="1"/>
    </location>
</feature>
<protein>
    <submittedName>
        <fullName evidence="2">Ribose ABC transport system, permease protein RbsC</fullName>
    </submittedName>
</protein>
<feature type="compositionally biased region" description="Basic residues" evidence="1">
    <location>
        <begin position="1"/>
        <end position="10"/>
    </location>
</feature>
<proteinExistence type="predicted"/>
<feature type="compositionally biased region" description="Basic residues" evidence="1">
    <location>
        <begin position="35"/>
        <end position="59"/>
    </location>
</feature>
<feature type="compositionally biased region" description="Basic residues" evidence="1">
    <location>
        <begin position="251"/>
        <end position="290"/>
    </location>
</feature>
<accession>A0A6J4T8G5</accession>
<name>A0A6J4T8G5_9ACTN</name>
<feature type="compositionally biased region" description="Basic residues" evidence="1">
    <location>
        <begin position="125"/>
        <end position="138"/>
    </location>
</feature>
<feature type="compositionally biased region" description="Basic and acidic residues" evidence="1">
    <location>
        <begin position="170"/>
        <end position="184"/>
    </location>
</feature>
<feature type="compositionally biased region" description="Basic residues" evidence="1">
    <location>
        <begin position="152"/>
        <end position="169"/>
    </location>
</feature>
<feature type="non-terminal residue" evidence="2">
    <location>
        <position position="332"/>
    </location>
</feature>
<organism evidence="2">
    <name type="scientific">uncultured Solirubrobacteraceae bacterium</name>
    <dbReference type="NCBI Taxonomy" id="1162706"/>
    <lineage>
        <taxon>Bacteria</taxon>
        <taxon>Bacillati</taxon>
        <taxon>Actinomycetota</taxon>
        <taxon>Thermoleophilia</taxon>
        <taxon>Solirubrobacterales</taxon>
        <taxon>Solirubrobacteraceae</taxon>
        <taxon>environmental samples</taxon>
    </lineage>
</organism>
<feature type="region of interest" description="Disordered" evidence="1">
    <location>
        <begin position="213"/>
        <end position="332"/>
    </location>
</feature>
<dbReference type="AlphaFoldDB" id="A0A6J4T8G5"/>
<feature type="compositionally biased region" description="Low complexity" evidence="1">
    <location>
        <begin position="104"/>
        <end position="124"/>
    </location>
</feature>
<dbReference type="EMBL" id="CADCVO010000502">
    <property type="protein sequence ID" value="CAA9516567.1"/>
    <property type="molecule type" value="Genomic_DNA"/>
</dbReference>
<evidence type="ECO:0000313" key="2">
    <source>
        <dbReference type="EMBL" id="CAA9516567.1"/>
    </source>
</evidence>
<feature type="compositionally biased region" description="Basic and acidic residues" evidence="1">
    <location>
        <begin position="60"/>
        <end position="82"/>
    </location>
</feature>
<gene>
    <name evidence="2" type="ORF">AVDCRST_MAG13-3110</name>
</gene>